<evidence type="ECO:0000313" key="7">
    <source>
        <dbReference type="Proteomes" id="UP001267003"/>
    </source>
</evidence>
<proteinExistence type="predicted"/>
<dbReference type="Pfam" id="PF00356">
    <property type="entry name" value="LacI"/>
    <property type="match status" value="1"/>
</dbReference>
<dbReference type="InterPro" id="IPR001387">
    <property type="entry name" value="Cro/C1-type_HTH"/>
</dbReference>
<dbReference type="GO" id="GO:0003700">
    <property type="term" value="F:DNA-binding transcription factor activity"/>
    <property type="evidence" value="ECO:0007669"/>
    <property type="project" value="TreeGrafter"/>
</dbReference>
<dbReference type="RefSeq" id="WP_105921867.1">
    <property type="nucleotide sequence ID" value="NZ_JAGWDS010000034.1"/>
</dbReference>
<organism evidence="6 7">
    <name type="scientific">Lactiplantibacillus pentosus</name>
    <name type="common">Lactobacillus pentosus</name>
    <dbReference type="NCBI Taxonomy" id="1589"/>
    <lineage>
        <taxon>Bacteria</taxon>
        <taxon>Bacillati</taxon>
        <taxon>Bacillota</taxon>
        <taxon>Bacilli</taxon>
        <taxon>Lactobacillales</taxon>
        <taxon>Lactobacillaceae</taxon>
        <taxon>Lactiplantibacillus</taxon>
    </lineage>
</organism>
<dbReference type="InterPro" id="IPR028082">
    <property type="entry name" value="Peripla_BP_I"/>
</dbReference>
<dbReference type="Pfam" id="PF13377">
    <property type="entry name" value="Peripla_BP_3"/>
    <property type="match status" value="1"/>
</dbReference>
<dbReference type="GO" id="GO:0000976">
    <property type="term" value="F:transcription cis-regulatory region binding"/>
    <property type="evidence" value="ECO:0007669"/>
    <property type="project" value="TreeGrafter"/>
</dbReference>
<feature type="domain" description="HTH cro/C1-type" evidence="5">
    <location>
        <begin position="2"/>
        <end position="34"/>
    </location>
</feature>
<dbReference type="PROSITE" id="PS50943">
    <property type="entry name" value="HTH_CROC1"/>
    <property type="match status" value="1"/>
</dbReference>
<evidence type="ECO:0000259" key="5">
    <source>
        <dbReference type="PROSITE" id="PS50943"/>
    </source>
</evidence>
<evidence type="ECO:0000313" key="6">
    <source>
        <dbReference type="EMBL" id="MDT6989737.1"/>
    </source>
</evidence>
<keyword evidence="3" id="KW-0804">Transcription</keyword>
<evidence type="ECO:0000256" key="3">
    <source>
        <dbReference type="ARBA" id="ARBA00023163"/>
    </source>
</evidence>
<name>A0AAW8VVZ9_LACPE</name>
<dbReference type="PANTHER" id="PTHR30146">
    <property type="entry name" value="LACI-RELATED TRANSCRIPTIONAL REPRESSOR"/>
    <property type="match status" value="1"/>
</dbReference>
<dbReference type="InterPro" id="IPR000843">
    <property type="entry name" value="HTH_LacI"/>
</dbReference>
<gene>
    <name evidence="6" type="ORF">RI536_06425</name>
</gene>
<feature type="domain" description="HTH lacI-type" evidence="4">
    <location>
        <begin position="4"/>
        <end position="58"/>
    </location>
</feature>
<dbReference type="InterPro" id="IPR010982">
    <property type="entry name" value="Lambda_DNA-bd_dom_sf"/>
</dbReference>
<keyword evidence="1" id="KW-0805">Transcription regulation</keyword>
<dbReference type="Gene3D" id="1.10.260.40">
    <property type="entry name" value="lambda repressor-like DNA-binding domains"/>
    <property type="match status" value="1"/>
</dbReference>
<evidence type="ECO:0000256" key="2">
    <source>
        <dbReference type="ARBA" id="ARBA00023125"/>
    </source>
</evidence>
<dbReference type="PROSITE" id="PS50932">
    <property type="entry name" value="HTH_LACI_2"/>
    <property type="match status" value="1"/>
</dbReference>
<dbReference type="SUPFAM" id="SSF53822">
    <property type="entry name" value="Periplasmic binding protein-like I"/>
    <property type="match status" value="1"/>
</dbReference>
<reference evidence="6" key="1">
    <citation type="submission" date="2023-08" db="EMBL/GenBank/DDBJ databases">
        <authorList>
            <person name="Page C.A."/>
            <person name="Perez-Diaz I.M."/>
        </authorList>
    </citation>
    <scope>NUCLEOTIDE SEQUENCE</scope>
    <source>
        <strain evidence="6">7.8.46</strain>
    </source>
</reference>
<sequence length="341" mass="37804">MKKVTIKDVAKKAGVSIGTVSRVFNDYSDISEETRKHVFLVANQLGYSPNLAARTLSSKRQKKIALVFSGLVYMPKYTFPMSILNGVLDYADSQNLEFAFYAITTQKQKEKTYEQFCSEHDLTCVILQGLHESDPYIEQLKTTRVPTVLIDMAVHSNPNVCSVTTDNVSAATDAVNLLIKSGCKNIDFMNGTYDATVSVLRERGYKKALTDAGLPINSGRIQYANYDEQIANLMAKQVLTNDPNIDGFFCASDIMALGVLQALKDMGKKVPEDVAVIGFDGLELGAYVSPSLSTIVQQPYEFGQEAGRLAQQFLDGQKPNSTIERHVPYKLVRRESTRKPQ</sequence>
<dbReference type="SMART" id="SM00354">
    <property type="entry name" value="HTH_LACI"/>
    <property type="match status" value="1"/>
</dbReference>
<dbReference type="AlphaFoldDB" id="A0AAW8VVZ9"/>
<dbReference type="PANTHER" id="PTHR30146:SF109">
    <property type="entry name" value="HTH-TYPE TRANSCRIPTIONAL REGULATOR GALS"/>
    <property type="match status" value="1"/>
</dbReference>
<keyword evidence="2 6" id="KW-0238">DNA-binding</keyword>
<dbReference type="PRINTS" id="PR00036">
    <property type="entry name" value="HTHLACI"/>
</dbReference>
<dbReference type="Gene3D" id="3.40.50.2300">
    <property type="match status" value="2"/>
</dbReference>
<dbReference type="CDD" id="cd06267">
    <property type="entry name" value="PBP1_LacI_sugar_binding-like"/>
    <property type="match status" value="1"/>
</dbReference>
<protein>
    <submittedName>
        <fullName evidence="6">LacI family DNA-binding transcriptional regulator</fullName>
    </submittedName>
</protein>
<dbReference type="SUPFAM" id="SSF47413">
    <property type="entry name" value="lambda repressor-like DNA-binding domains"/>
    <property type="match status" value="1"/>
</dbReference>
<accession>A0AAW8VVZ9</accession>
<dbReference type="EMBL" id="JAVLAQ010000001">
    <property type="protein sequence ID" value="MDT6989737.1"/>
    <property type="molecule type" value="Genomic_DNA"/>
</dbReference>
<evidence type="ECO:0000256" key="1">
    <source>
        <dbReference type="ARBA" id="ARBA00023015"/>
    </source>
</evidence>
<dbReference type="Proteomes" id="UP001267003">
    <property type="component" value="Unassembled WGS sequence"/>
</dbReference>
<dbReference type="CDD" id="cd01392">
    <property type="entry name" value="HTH_LacI"/>
    <property type="match status" value="1"/>
</dbReference>
<evidence type="ECO:0000259" key="4">
    <source>
        <dbReference type="PROSITE" id="PS50932"/>
    </source>
</evidence>
<comment type="caution">
    <text evidence="6">The sequence shown here is derived from an EMBL/GenBank/DDBJ whole genome shotgun (WGS) entry which is preliminary data.</text>
</comment>
<dbReference type="InterPro" id="IPR046335">
    <property type="entry name" value="LacI/GalR-like_sensor"/>
</dbReference>